<dbReference type="AlphaFoldDB" id="A0A088F9J9"/>
<sequence length="198" mass="22960">MAANDLTPFMDKLGEIYREIDEQYAHMQGVYNGFGCDGCDDNCCTTVFYHYTLIEEYYLFRGLAEITDQQLVEAVLQNAETYRLQVARRPHDSHMLRLMCPVNHQGRCIVYEHRPLICRIHGVAAVLHSPTKGRQQWDGCQQFVQQYGEDVKTKGQLLDRTPFYSRIATLEKQLREELVYVQKVKKTIADMIVDFANG</sequence>
<dbReference type="RefSeq" id="WP_052567102.1">
    <property type="nucleotide sequence ID" value="NZ_JMFO01000016.1"/>
</dbReference>
<dbReference type="EMBL" id="KM433674">
    <property type="protein sequence ID" value="AIM41293.1"/>
    <property type="molecule type" value="Genomic_DNA"/>
</dbReference>
<dbReference type="InterPro" id="IPR005358">
    <property type="entry name" value="Puta_zinc/iron-chelating_dom"/>
</dbReference>
<evidence type="ECO:0000313" key="1">
    <source>
        <dbReference type="EMBL" id="AIM41293.1"/>
    </source>
</evidence>
<proteinExistence type="predicted"/>
<dbReference type="OrthoDB" id="5430968at2"/>
<reference evidence="1" key="1">
    <citation type="journal article" date="2014" name="ISME J.">
        <title>Genomic insights into the uncultured genus 'Candidatus Magnetobacterium' in the phylum Nitrospirae.</title>
        <authorList>
            <person name="Lin W."/>
            <person name="Deng A."/>
            <person name="Wang Z."/>
            <person name="Li Y."/>
            <person name="Wen T."/>
            <person name="Wu L.F."/>
            <person name="Wu M."/>
            <person name="Pan Y."/>
        </authorList>
    </citation>
    <scope>NUCLEOTIDE SEQUENCE</scope>
    <source>
        <strain evidence="1">MYR-1</strain>
    </source>
</reference>
<gene>
    <name evidence="1" type="ORF">Mcas_0698</name>
</gene>
<evidence type="ECO:0008006" key="2">
    <source>
        <dbReference type="Google" id="ProtNLM"/>
    </source>
</evidence>
<dbReference type="Pfam" id="PF03692">
    <property type="entry name" value="CxxCxxCC"/>
    <property type="match status" value="1"/>
</dbReference>
<accession>A0A088F9J9</accession>
<organism evidence="1">
    <name type="scientific">Candidatus Magnetobacterium casense</name>
    <dbReference type="NCBI Taxonomy" id="1455061"/>
    <lineage>
        <taxon>Bacteria</taxon>
        <taxon>Pseudomonadati</taxon>
        <taxon>Nitrospirota</taxon>
        <taxon>Thermodesulfovibrionia</taxon>
        <taxon>Thermodesulfovibrionales</taxon>
        <taxon>Candidatus Magnetobacteriaceae</taxon>
        <taxon>Candidatus Magnetobacterium</taxon>
    </lineage>
</organism>
<name>A0A088F9J9_9BACT</name>
<protein>
    <recommendedName>
        <fullName evidence="2">YkgJ family cysteine cluster protein</fullName>
    </recommendedName>
</protein>